<evidence type="ECO:0000256" key="1">
    <source>
        <dbReference type="ARBA" id="ARBA00000799"/>
    </source>
</evidence>
<evidence type="ECO:0000259" key="6">
    <source>
        <dbReference type="Pfam" id="PF00425"/>
    </source>
</evidence>
<dbReference type="PANTHER" id="PTHR42839">
    <property type="entry name" value="ISOCHORISMATE SYNTHASE ENTC"/>
    <property type="match status" value="1"/>
</dbReference>
<organism evidence="7 8">
    <name type="scientific">Brevibacterium celere</name>
    <dbReference type="NCBI Taxonomy" id="225845"/>
    <lineage>
        <taxon>Bacteria</taxon>
        <taxon>Bacillati</taxon>
        <taxon>Actinomycetota</taxon>
        <taxon>Actinomycetes</taxon>
        <taxon>Micrococcales</taxon>
        <taxon>Brevibacteriaceae</taxon>
        <taxon>Brevibacterium</taxon>
    </lineage>
</organism>
<dbReference type="Pfam" id="PF00425">
    <property type="entry name" value="Chorismate_bind"/>
    <property type="match status" value="1"/>
</dbReference>
<evidence type="ECO:0000313" key="8">
    <source>
        <dbReference type="Proteomes" id="UP000253509"/>
    </source>
</evidence>
<comment type="catalytic activity">
    <reaction evidence="1">
        <text>chorismate = isochorismate</text>
        <dbReference type="Rhea" id="RHEA:18985"/>
        <dbReference type="ChEBI" id="CHEBI:29748"/>
        <dbReference type="ChEBI" id="CHEBI:29780"/>
        <dbReference type="EC" id="5.4.4.2"/>
    </reaction>
</comment>
<dbReference type="SUPFAM" id="SSF56322">
    <property type="entry name" value="ADC synthase"/>
    <property type="match status" value="1"/>
</dbReference>
<dbReference type="GO" id="GO:0008909">
    <property type="term" value="F:isochorismate synthase activity"/>
    <property type="evidence" value="ECO:0007669"/>
    <property type="project" value="UniProtKB-EC"/>
</dbReference>
<keyword evidence="8" id="KW-1185">Reference proteome</keyword>
<comment type="similarity">
    <text evidence="2">Belongs to the isochorismate synthase family.</text>
</comment>
<dbReference type="Proteomes" id="UP000253509">
    <property type="component" value="Unassembled WGS sequence"/>
</dbReference>
<feature type="domain" description="Chorismate-utilising enzyme C-terminal" evidence="6">
    <location>
        <begin position="210"/>
        <end position="443"/>
    </location>
</feature>
<dbReference type="InterPro" id="IPR005801">
    <property type="entry name" value="ADC_synthase"/>
</dbReference>
<dbReference type="EC" id="5.4.4.2" evidence="3"/>
<dbReference type="PANTHER" id="PTHR42839:SF2">
    <property type="entry name" value="ISOCHORISMATE SYNTHASE ENTC"/>
    <property type="match status" value="1"/>
</dbReference>
<protein>
    <recommendedName>
        <fullName evidence="3">isochorismate synthase</fullName>
        <ecNumber evidence="3">5.4.4.2</ecNumber>
    </recommendedName>
    <alternativeName>
        <fullName evidence="5">Isochorismate mutase</fullName>
    </alternativeName>
</protein>
<evidence type="ECO:0000256" key="2">
    <source>
        <dbReference type="ARBA" id="ARBA00005297"/>
    </source>
</evidence>
<evidence type="ECO:0000256" key="4">
    <source>
        <dbReference type="ARBA" id="ARBA00023235"/>
    </source>
</evidence>
<reference evidence="7 8" key="1">
    <citation type="submission" date="2018-06" db="EMBL/GenBank/DDBJ databases">
        <title>Freshwater and sediment microbial communities from various areas in North America, analyzing microbe dynamics in response to fracking.</title>
        <authorList>
            <person name="Lamendella R."/>
        </authorList>
    </citation>
    <scope>NUCLEOTIDE SEQUENCE [LARGE SCALE GENOMIC DNA]</scope>
    <source>
        <strain evidence="7 8">3b_TX</strain>
    </source>
</reference>
<name>A0A366IF05_9MICO</name>
<evidence type="ECO:0000256" key="3">
    <source>
        <dbReference type="ARBA" id="ARBA00012824"/>
    </source>
</evidence>
<dbReference type="Gene3D" id="3.60.120.10">
    <property type="entry name" value="Anthranilate synthase"/>
    <property type="match status" value="1"/>
</dbReference>
<dbReference type="InterPro" id="IPR004561">
    <property type="entry name" value="IsoChor_synthase"/>
</dbReference>
<gene>
    <name evidence="7" type="ORF">DFO65_1116</name>
</gene>
<dbReference type="RefSeq" id="WP_113905054.1">
    <property type="nucleotide sequence ID" value="NZ_QNSB01000011.1"/>
</dbReference>
<dbReference type="EMBL" id="QNSB01000011">
    <property type="protein sequence ID" value="RBP69646.1"/>
    <property type="molecule type" value="Genomic_DNA"/>
</dbReference>
<dbReference type="AlphaFoldDB" id="A0A366IF05"/>
<dbReference type="InterPro" id="IPR015890">
    <property type="entry name" value="Chorismate_C"/>
</dbReference>
<proteinExistence type="inferred from homology"/>
<evidence type="ECO:0000256" key="5">
    <source>
        <dbReference type="ARBA" id="ARBA00041564"/>
    </source>
</evidence>
<dbReference type="NCBIfam" id="TIGR00543">
    <property type="entry name" value="isochor_syn"/>
    <property type="match status" value="1"/>
</dbReference>
<sequence>MTATYRSADIAATTPHLQVRSRFVDDVDPGPGFPFESGLPTTVEQTLTLLPTSAFSCWVRDTSGLIGFGRTLRIRARGQDRFAELSAAWKAITAAADVEDEVGLLGSGLMCFATVAFSGESAVDSLLHVPEFVLGRRGGRVWMTTIAEAGTTPVPPVLRPEPLRPVTSATAAPGRLDADAWARLVETVSGMLTPVGDSAEVDAFSDDPTLRKIVLARDEVVTTDEDIDVRSVLGALNRSYPSCWTFDVAGLIGSTPELLIGVENSRVVSRVLAGTYRVEEDPTQELPAARKLLSAHKDSTEHAFAIASLQRSLSRVAEDVSVDARPHLLPLANVIHSASDATAHLGADTDLNALDVAAAVHPTAAVGGYPQASAVEHIDSLEPLDRGRYSGPVGWMDGRGNGQFGIALRCGQLEDRNRIRLFAGAGIMPDSDPLTEVAETEAKFAPMRRALGLRG</sequence>
<evidence type="ECO:0000313" key="7">
    <source>
        <dbReference type="EMBL" id="RBP69646.1"/>
    </source>
</evidence>
<comment type="caution">
    <text evidence="7">The sequence shown here is derived from an EMBL/GenBank/DDBJ whole genome shotgun (WGS) entry which is preliminary data.</text>
</comment>
<accession>A0A366IF05</accession>
<keyword evidence="4" id="KW-0413">Isomerase</keyword>